<dbReference type="InterPro" id="IPR023076">
    <property type="entry name" value="HMG_CoA_Rdtase_CS"/>
</dbReference>
<proteinExistence type="inferred from homology"/>
<name>A0A940P951_9ENTE</name>
<dbReference type="SUPFAM" id="SSF55035">
    <property type="entry name" value="NAD-binding domain of HMG-CoA reductase"/>
    <property type="match status" value="1"/>
</dbReference>
<dbReference type="PANTHER" id="PTHR10572:SF24">
    <property type="entry name" value="3-HYDROXY-3-METHYLGLUTARYL-COENZYME A REDUCTASE"/>
    <property type="match status" value="1"/>
</dbReference>
<dbReference type="AlphaFoldDB" id="A0A940P951"/>
<accession>A0A940P951</accession>
<comment type="caution">
    <text evidence="4">The sequence shown here is derived from an EMBL/GenBank/DDBJ whole genome shotgun (WGS) entry which is preliminary data.</text>
</comment>
<dbReference type="Gene3D" id="1.10.8.660">
    <property type="match status" value="1"/>
</dbReference>
<dbReference type="PROSITE" id="PS00066">
    <property type="entry name" value="HMG_COA_REDUCTASE_1"/>
    <property type="match status" value="1"/>
</dbReference>
<keyword evidence="5" id="KW-1185">Reference proteome</keyword>
<dbReference type="InterPro" id="IPR009023">
    <property type="entry name" value="HMG_CoA_Rdtase_NAD(P)-bd_sf"/>
</dbReference>
<dbReference type="InterPro" id="IPR009029">
    <property type="entry name" value="HMG_CoA_Rdtase_sub-bd_dom_sf"/>
</dbReference>
<dbReference type="Pfam" id="PF00368">
    <property type="entry name" value="HMG-CoA_red"/>
    <property type="match status" value="1"/>
</dbReference>
<dbReference type="InterPro" id="IPR023074">
    <property type="entry name" value="HMG_CoA_Rdtase_cat_sf"/>
</dbReference>
<reference evidence="4" key="1">
    <citation type="submission" date="2020-12" db="EMBL/GenBank/DDBJ databases">
        <title>Vagococcus allomyrinae sp. nov. and Enterococcus lavae sp. nov., isolated from the larvae of Allomyrina dichotoma.</title>
        <authorList>
            <person name="Lee S.D."/>
        </authorList>
    </citation>
    <scope>NUCLEOTIDE SEQUENCE</scope>
    <source>
        <strain evidence="4">BWB3-3</strain>
    </source>
</reference>
<dbReference type="EMBL" id="JAEEGA010000001">
    <property type="protein sequence ID" value="MBP1039798.1"/>
    <property type="molecule type" value="Genomic_DNA"/>
</dbReference>
<dbReference type="GO" id="GO:0140643">
    <property type="term" value="F:hydroxymethylglutaryl-CoA reductase (NADH) activity"/>
    <property type="evidence" value="ECO:0007669"/>
    <property type="project" value="UniProtKB-EC"/>
</dbReference>
<evidence type="ECO:0000313" key="5">
    <source>
        <dbReference type="Proteomes" id="UP000674938"/>
    </source>
</evidence>
<keyword evidence="3" id="KW-0520">NAD</keyword>
<dbReference type="PRINTS" id="PR00071">
    <property type="entry name" value="HMGCOARDTASE"/>
</dbReference>
<dbReference type="CDD" id="cd00644">
    <property type="entry name" value="HMG-CoA_reductase_classII"/>
    <property type="match status" value="1"/>
</dbReference>
<sequence>MNHFAKFYRKSRKERLSLLTEKDFISEKTKELFENNTLLDEAVANSLIENQLTQFPLPMGVALNFIVDGKEVVVPMVVEEPSVIAACSNGAKFMNPAGFTTTIQERGLIGQLIIEGLTDLPAAKKIIDQHQSELIAQAALSHPSIVKRGGGVTTVESRIVNNELGQPEFLTIHLIVDVKDAMGANIVNTILEGCRPLVEKWLGGSCLMSILSNYNDHSLVTATCAVKTEQLGTANMDGQVLAERIVAATRYAHLDPYRAATHNKGIMNGIDSVLIATGNDARAVAAGAHAYASRHGHYASMSNWQLDEDGHLIGELTLPMPVGTVGGAISVLPMAKANQELLKCQSATDLARVVVAVGLAQNFSALKALVSDGIQKGHMNLHAKSLAIHVGATADEIDHLADLLRQEPTMNSTIASDLLNQLRSQKS</sequence>
<gene>
    <name evidence="4" type="ORF">I6N95_02125</name>
</gene>
<dbReference type="InterPro" id="IPR002202">
    <property type="entry name" value="HMG_CoA_Rdtase"/>
</dbReference>
<keyword evidence="2 3" id="KW-0560">Oxidoreductase</keyword>
<dbReference type="PROSITE" id="PS50065">
    <property type="entry name" value="HMG_COA_REDUCTASE_4"/>
    <property type="match status" value="1"/>
</dbReference>
<dbReference type="GO" id="GO:0015936">
    <property type="term" value="P:coenzyme A metabolic process"/>
    <property type="evidence" value="ECO:0007669"/>
    <property type="project" value="InterPro"/>
</dbReference>
<dbReference type="NCBIfam" id="TIGR00532">
    <property type="entry name" value="HMG_CoA_R_NAD"/>
    <property type="match status" value="1"/>
</dbReference>
<comment type="pathway">
    <text evidence="3">Metabolic intermediate metabolism; (R)-mevalonate degradation; (S)-3-hydroxy-3-methylglutaryl-CoA from (R)-mevalonate: step 1/1.</text>
</comment>
<evidence type="ECO:0000256" key="1">
    <source>
        <dbReference type="ARBA" id="ARBA00007661"/>
    </source>
</evidence>
<comment type="similarity">
    <text evidence="1 3">Belongs to the HMG-CoA reductase family.</text>
</comment>
<dbReference type="EC" id="1.1.1.88" evidence="3"/>
<comment type="catalytic activity">
    <reaction evidence="3">
        <text>(R)-mevalonate + 2 NAD(+) + CoA = (3S)-3-hydroxy-3-methylglutaryl-CoA + 2 NADH + 2 H(+)</text>
        <dbReference type="Rhea" id="RHEA:14833"/>
        <dbReference type="ChEBI" id="CHEBI:15378"/>
        <dbReference type="ChEBI" id="CHEBI:36464"/>
        <dbReference type="ChEBI" id="CHEBI:43074"/>
        <dbReference type="ChEBI" id="CHEBI:57287"/>
        <dbReference type="ChEBI" id="CHEBI:57540"/>
        <dbReference type="ChEBI" id="CHEBI:57945"/>
        <dbReference type="EC" id="1.1.1.88"/>
    </reaction>
</comment>
<dbReference type="InterPro" id="IPR004553">
    <property type="entry name" value="HMG_CoA_Rdtase_bac-typ"/>
</dbReference>
<dbReference type="RefSeq" id="WP_209524685.1">
    <property type="nucleotide sequence ID" value="NZ_JAEEGA010000001.1"/>
</dbReference>
<dbReference type="Proteomes" id="UP000674938">
    <property type="component" value="Unassembled WGS sequence"/>
</dbReference>
<dbReference type="GO" id="GO:0004420">
    <property type="term" value="F:hydroxymethylglutaryl-CoA reductase (NADPH) activity"/>
    <property type="evidence" value="ECO:0007669"/>
    <property type="project" value="InterPro"/>
</dbReference>
<evidence type="ECO:0000256" key="3">
    <source>
        <dbReference type="RuleBase" id="RU361219"/>
    </source>
</evidence>
<dbReference type="Gene3D" id="3.90.770.10">
    <property type="entry name" value="3-hydroxy-3-methylglutaryl-coenzyme A Reductase, Chain A, domain 2"/>
    <property type="match status" value="2"/>
</dbReference>
<dbReference type="SUPFAM" id="SSF56542">
    <property type="entry name" value="Substrate-binding domain of HMG-CoA reductase"/>
    <property type="match status" value="1"/>
</dbReference>
<dbReference type="PANTHER" id="PTHR10572">
    <property type="entry name" value="3-HYDROXY-3-METHYLGLUTARYL-COENZYME A REDUCTASE"/>
    <property type="match status" value="1"/>
</dbReference>
<protein>
    <recommendedName>
        <fullName evidence="3">3-hydroxy-3-methylglutaryl coenzyme A reductase</fullName>
        <shortName evidence="3">HMG-CoA reductase</shortName>
        <ecNumber evidence="3">1.1.1.88</ecNumber>
    </recommendedName>
</protein>
<dbReference type="PROSITE" id="PS01192">
    <property type="entry name" value="HMG_COA_REDUCTASE_3"/>
    <property type="match status" value="1"/>
</dbReference>
<evidence type="ECO:0000313" key="4">
    <source>
        <dbReference type="EMBL" id="MBP1039798.1"/>
    </source>
</evidence>
<organism evidence="4 5">
    <name type="scientific">Vagococcus allomyrinae</name>
    <dbReference type="NCBI Taxonomy" id="2794353"/>
    <lineage>
        <taxon>Bacteria</taxon>
        <taxon>Bacillati</taxon>
        <taxon>Bacillota</taxon>
        <taxon>Bacilli</taxon>
        <taxon>Lactobacillales</taxon>
        <taxon>Enterococcaceae</taxon>
        <taxon>Vagococcus</taxon>
    </lineage>
</organism>
<evidence type="ECO:0000256" key="2">
    <source>
        <dbReference type="ARBA" id="ARBA00023002"/>
    </source>
</evidence>